<feature type="transmembrane region" description="Helical" evidence="1">
    <location>
        <begin position="57"/>
        <end position="78"/>
    </location>
</feature>
<dbReference type="InterPro" id="IPR036259">
    <property type="entry name" value="MFS_trans_sf"/>
</dbReference>
<dbReference type="EMBL" id="CAEZZA010000201">
    <property type="protein sequence ID" value="CAB4758181.1"/>
    <property type="molecule type" value="Genomic_DNA"/>
</dbReference>
<reference evidence="3" key="1">
    <citation type="submission" date="2020-05" db="EMBL/GenBank/DDBJ databases">
        <authorList>
            <person name="Chiriac C."/>
            <person name="Salcher M."/>
            <person name="Ghai R."/>
            <person name="Kavagutti S V."/>
        </authorList>
    </citation>
    <scope>NUCLEOTIDE SEQUENCE</scope>
</reference>
<dbReference type="AlphaFoldDB" id="A0A6J6UE89"/>
<feature type="transmembrane region" description="Helical" evidence="1">
    <location>
        <begin position="369"/>
        <end position="391"/>
    </location>
</feature>
<protein>
    <submittedName>
        <fullName evidence="3">Unannotated protein</fullName>
    </submittedName>
</protein>
<feature type="transmembrane region" description="Helical" evidence="1">
    <location>
        <begin position="145"/>
        <end position="163"/>
    </location>
</feature>
<keyword evidence="1" id="KW-0472">Membrane</keyword>
<name>A0A6J6UE89_9ZZZZ</name>
<dbReference type="InterPro" id="IPR020846">
    <property type="entry name" value="MFS_dom"/>
</dbReference>
<dbReference type="GO" id="GO:0022857">
    <property type="term" value="F:transmembrane transporter activity"/>
    <property type="evidence" value="ECO:0007669"/>
    <property type="project" value="InterPro"/>
</dbReference>
<feature type="transmembrane region" description="Helical" evidence="1">
    <location>
        <begin position="303"/>
        <end position="321"/>
    </location>
</feature>
<accession>A0A6J6UE89</accession>
<dbReference type="InterPro" id="IPR011701">
    <property type="entry name" value="MFS"/>
</dbReference>
<keyword evidence="1" id="KW-0812">Transmembrane</keyword>
<proteinExistence type="predicted"/>
<feature type="transmembrane region" description="Helical" evidence="1">
    <location>
        <begin position="85"/>
        <end position="105"/>
    </location>
</feature>
<dbReference type="PANTHER" id="PTHR23534">
    <property type="entry name" value="MFS PERMEASE"/>
    <property type="match status" value="1"/>
</dbReference>
<dbReference type="Gene3D" id="1.20.1250.20">
    <property type="entry name" value="MFS general substrate transporter like domains"/>
    <property type="match status" value="2"/>
</dbReference>
<feature type="transmembrane region" description="Helical" evidence="1">
    <location>
        <begin position="183"/>
        <end position="201"/>
    </location>
</feature>
<feature type="transmembrane region" description="Helical" evidence="1">
    <location>
        <begin position="20"/>
        <end position="45"/>
    </location>
</feature>
<feature type="transmembrane region" description="Helical" evidence="1">
    <location>
        <begin position="111"/>
        <end position="133"/>
    </location>
</feature>
<evidence type="ECO:0000313" key="3">
    <source>
        <dbReference type="EMBL" id="CAB4758181.1"/>
    </source>
</evidence>
<feature type="transmembrane region" description="Helical" evidence="1">
    <location>
        <begin position="270"/>
        <end position="291"/>
    </location>
</feature>
<evidence type="ECO:0000256" key="1">
    <source>
        <dbReference type="SAM" id="Phobius"/>
    </source>
</evidence>
<feature type="transmembrane region" description="Helical" evidence="1">
    <location>
        <begin position="333"/>
        <end position="357"/>
    </location>
</feature>
<keyword evidence="1" id="KW-1133">Transmembrane helix</keyword>
<dbReference type="SUPFAM" id="SSF103473">
    <property type="entry name" value="MFS general substrate transporter"/>
    <property type="match status" value="1"/>
</dbReference>
<dbReference type="Pfam" id="PF07690">
    <property type="entry name" value="MFS_1"/>
    <property type="match status" value="1"/>
</dbReference>
<feature type="transmembrane region" description="Helical" evidence="1">
    <location>
        <begin position="397"/>
        <end position="414"/>
    </location>
</feature>
<evidence type="ECO:0000259" key="2">
    <source>
        <dbReference type="PROSITE" id="PS50850"/>
    </source>
</evidence>
<dbReference type="PANTHER" id="PTHR23534:SF1">
    <property type="entry name" value="MAJOR FACILITATOR SUPERFAMILY PROTEIN"/>
    <property type="match status" value="1"/>
</dbReference>
<gene>
    <name evidence="3" type="ORF">UFOPK2809_01268</name>
</gene>
<feature type="transmembrane region" description="Helical" evidence="1">
    <location>
        <begin position="238"/>
        <end position="258"/>
    </location>
</feature>
<sequence length="423" mass="43077">MSGQVALSVAEVSRVQRKTIWVLSTAQVLSGIAIAGAVPVGALIAGSIADSEAAAGLAQTCTILGSALIALPLARIALSRGRRVALTTGFGIGVLGAVIIIYAAVLRNLALVYVGCVVFGVASAACYQARYTATDLAPESHRARALSWVVWAGTIGVVLGPNLLNFSGSIGLALGLPQLAGPYLLGGITLLAATVTLFLFLRPDPYLLATANRSAASGVIERPKLSDALGHVRARPRAILGITTVAIGHVVMVMVMVMTPIHMAHVDVSLQLIGFVISVHMAGMYAFSPIVGWGVDRIGRIPVIVIGIGILGAACVIAGLAPSDDTRQLGVGLFLLGLGWSCTLIAGSTLLTDEVAAVDRPAVQGLSDLIMNVAGGVGGAIAGLIVLFASYAALCGASLVPIIGLGIVVALPACRRHSNTRSI</sequence>
<feature type="domain" description="Major facilitator superfamily (MFS) profile" evidence="2">
    <location>
        <begin position="19"/>
        <end position="416"/>
    </location>
</feature>
<dbReference type="PROSITE" id="PS50850">
    <property type="entry name" value="MFS"/>
    <property type="match status" value="1"/>
</dbReference>
<organism evidence="3">
    <name type="scientific">freshwater metagenome</name>
    <dbReference type="NCBI Taxonomy" id="449393"/>
    <lineage>
        <taxon>unclassified sequences</taxon>
        <taxon>metagenomes</taxon>
        <taxon>ecological metagenomes</taxon>
    </lineage>
</organism>